<dbReference type="PROSITE" id="PS50052">
    <property type="entry name" value="GUANYLATE_KINASE_2"/>
    <property type="match status" value="1"/>
</dbReference>
<evidence type="ECO:0000256" key="1">
    <source>
        <dbReference type="ARBA" id="ARBA00005790"/>
    </source>
</evidence>
<accession>A0A1H0CM73</accession>
<keyword evidence="6 9" id="KW-0418">Kinase</keyword>
<dbReference type="PROSITE" id="PS00856">
    <property type="entry name" value="GUANYLATE_KINASE_1"/>
    <property type="match status" value="1"/>
</dbReference>
<dbReference type="CDD" id="cd00071">
    <property type="entry name" value="GMPK"/>
    <property type="match status" value="1"/>
</dbReference>
<reference evidence="11 12" key="1">
    <citation type="submission" date="2016-10" db="EMBL/GenBank/DDBJ databases">
        <authorList>
            <person name="de Groot N.N."/>
        </authorList>
    </citation>
    <scope>NUCLEOTIDE SEQUENCE [LARGE SCALE GENOMIC DNA]</scope>
    <source>
        <strain evidence="11 12">DSM 15269</strain>
    </source>
</reference>
<dbReference type="InterPro" id="IPR008145">
    <property type="entry name" value="GK/Ca_channel_bsu"/>
</dbReference>
<dbReference type="NCBIfam" id="TIGR03263">
    <property type="entry name" value="guanyl_kin"/>
    <property type="match status" value="1"/>
</dbReference>
<evidence type="ECO:0000256" key="3">
    <source>
        <dbReference type="ARBA" id="ARBA00016296"/>
    </source>
</evidence>
<evidence type="ECO:0000313" key="12">
    <source>
        <dbReference type="Proteomes" id="UP000199602"/>
    </source>
</evidence>
<dbReference type="SMART" id="SM00072">
    <property type="entry name" value="GuKc"/>
    <property type="match status" value="1"/>
</dbReference>
<evidence type="ECO:0000256" key="4">
    <source>
        <dbReference type="ARBA" id="ARBA00022679"/>
    </source>
</evidence>
<sequence length="206" mass="23886">MEKINRKGLLVIISAPSGAGKSTLISLLKRDFPKFEFSISYTTREPRVGEIHGRDYFFVSKKEFIKLKKENFFAEWAEVHGNYYGTPKEAVLKALKQGKDLLFDIDVQGAMQIKQNLNKGIFIFIFPPSLEELKRRLEKRNTDSPETINIRLANAKKEIQEANIFDYWIINDKLEAAYLQLKSIIIAEKLRPCFFPDLPKKILEQT</sequence>
<dbReference type="EMBL" id="FNIN01000003">
    <property type="protein sequence ID" value="SDN59007.1"/>
    <property type="molecule type" value="Genomic_DNA"/>
</dbReference>
<dbReference type="GO" id="GO:0005829">
    <property type="term" value="C:cytosol"/>
    <property type="evidence" value="ECO:0007669"/>
    <property type="project" value="TreeGrafter"/>
</dbReference>
<evidence type="ECO:0000313" key="11">
    <source>
        <dbReference type="EMBL" id="SDN59007.1"/>
    </source>
</evidence>
<dbReference type="EC" id="2.7.4.8" evidence="2 9"/>
<dbReference type="InterPro" id="IPR027417">
    <property type="entry name" value="P-loop_NTPase"/>
</dbReference>
<keyword evidence="9" id="KW-0963">Cytoplasm</keyword>
<dbReference type="SUPFAM" id="SSF52540">
    <property type="entry name" value="P-loop containing nucleoside triphosphate hydrolases"/>
    <property type="match status" value="1"/>
</dbReference>
<keyword evidence="4 9" id="KW-0808">Transferase</keyword>
<dbReference type="InterPro" id="IPR017665">
    <property type="entry name" value="Guanylate_kinase"/>
</dbReference>
<dbReference type="OrthoDB" id="9808150at2"/>
<dbReference type="RefSeq" id="WP_092064269.1">
    <property type="nucleotide sequence ID" value="NZ_FNIN01000003.1"/>
</dbReference>
<comment type="function">
    <text evidence="9">Essential for recycling GMP and indirectly, cGMP.</text>
</comment>
<protein>
    <recommendedName>
        <fullName evidence="3 9">Guanylate kinase</fullName>
        <ecNumber evidence="2 9">2.7.4.8</ecNumber>
    </recommendedName>
    <alternativeName>
        <fullName evidence="8 9">GMP kinase</fullName>
    </alternativeName>
</protein>
<evidence type="ECO:0000256" key="8">
    <source>
        <dbReference type="ARBA" id="ARBA00030128"/>
    </source>
</evidence>
<evidence type="ECO:0000256" key="7">
    <source>
        <dbReference type="ARBA" id="ARBA00022840"/>
    </source>
</evidence>
<comment type="subcellular location">
    <subcellularLocation>
        <location evidence="9">Cytoplasm</location>
    </subcellularLocation>
</comment>
<dbReference type="Gene3D" id="3.30.63.10">
    <property type="entry name" value="Guanylate Kinase phosphate binding domain"/>
    <property type="match status" value="1"/>
</dbReference>
<dbReference type="GO" id="GO:0004385">
    <property type="term" value="F:GMP kinase activity"/>
    <property type="evidence" value="ECO:0007669"/>
    <property type="project" value="UniProtKB-UniRule"/>
</dbReference>
<keyword evidence="12" id="KW-1185">Reference proteome</keyword>
<proteinExistence type="inferred from homology"/>
<evidence type="ECO:0000256" key="6">
    <source>
        <dbReference type="ARBA" id="ARBA00022777"/>
    </source>
</evidence>
<evidence type="ECO:0000259" key="10">
    <source>
        <dbReference type="PROSITE" id="PS50052"/>
    </source>
</evidence>
<dbReference type="Proteomes" id="UP000199602">
    <property type="component" value="Unassembled WGS sequence"/>
</dbReference>
<dbReference type="PANTHER" id="PTHR23117">
    <property type="entry name" value="GUANYLATE KINASE-RELATED"/>
    <property type="match status" value="1"/>
</dbReference>
<gene>
    <name evidence="9" type="primary">gmk</name>
    <name evidence="11" type="ORF">SAMN04488516_103105</name>
</gene>
<dbReference type="InterPro" id="IPR020590">
    <property type="entry name" value="Guanylate_kinase_CS"/>
</dbReference>
<evidence type="ECO:0000256" key="2">
    <source>
        <dbReference type="ARBA" id="ARBA00012961"/>
    </source>
</evidence>
<feature type="binding site" evidence="9">
    <location>
        <begin position="15"/>
        <end position="22"/>
    </location>
    <ligand>
        <name>ATP</name>
        <dbReference type="ChEBI" id="CHEBI:30616"/>
    </ligand>
</feature>
<name>A0A1H0CM73_9BACT</name>
<dbReference type="FunFam" id="3.30.63.10:FF:000002">
    <property type="entry name" value="Guanylate kinase 1"/>
    <property type="match status" value="1"/>
</dbReference>
<dbReference type="PANTHER" id="PTHR23117:SF13">
    <property type="entry name" value="GUANYLATE KINASE"/>
    <property type="match status" value="1"/>
</dbReference>
<keyword evidence="5 9" id="KW-0547">Nucleotide-binding</keyword>
<comment type="similarity">
    <text evidence="1 9">Belongs to the guanylate kinase family.</text>
</comment>
<dbReference type="AlphaFoldDB" id="A0A1H0CM73"/>
<comment type="catalytic activity">
    <reaction evidence="9">
        <text>GMP + ATP = GDP + ADP</text>
        <dbReference type="Rhea" id="RHEA:20780"/>
        <dbReference type="ChEBI" id="CHEBI:30616"/>
        <dbReference type="ChEBI" id="CHEBI:58115"/>
        <dbReference type="ChEBI" id="CHEBI:58189"/>
        <dbReference type="ChEBI" id="CHEBI:456216"/>
        <dbReference type="EC" id="2.7.4.8"/>
    </reaction>
</comment>
<evidence type="ECO:0000256" key="5">
    <source>
        <dbReference type="ARBA" id="ARBA00022741"/>
    </source>
</evidence>
<keyword evidence="7 9" id="KW-0067">ATP-binding</keyword>
<dbReference type="GO" id="GO:0005524">
    <property type="term" value="F:ATP binding"/>
    <property type="evidence" value="ECO:0007669"/>
    <property type="project" value="UniProtKB-UniRule"/>
</dbReference>
<evidence type="ECO:0000256" key="9">
    <source>
        <dbReference type="HAMAP-Rule" id="MF_00328"/>
    </source>
</evidence>
<organism evidence="11 12">
    <name type="scientific">Desulfonauticus submarinus</name>
    <dbReference type="NCBI Taxonomy" id="206665"/>
    <lineage>
        <taxon>Bacteria</taxon>
        <taxon>Pseudomonadati</taxon>
        <taxon>Thermodesulfobacteriota</taxon>
        <taxon>Desulfovibrionia</taxon>
        <taxon>Desulfovibrionales</taxon>
        <taxon>Desulfonauticaceae</taxon>
        <taxon>Desulfonauticus</taxon>
    </lineage>
</organism>
<dbReference type="STRING" id="206665.SAMN04488516_103105"/>
<dbReference type="Gene3D" id="3.40.50.300">
    <property type="entry name" value="P-loop containing nucleotide triphosphate hydrolases"/>
    <property type="match status" value="1"/>
</dbReference>
<dbReference type="InterPro" id="IPR008144">
    <property type="entry name" value="Guanylate_kin-like_dom"/>
</dbReference>
<dbReference type="HAMAP" id="MF_00328">
    <property type="entry name" value="Guanylate_kinase"/>
    <property type="match status" value="1"/>
</dbReference>
<dbReference type="Pfam" id="PF00625">
    <property type="entry name" value="Guanylate_kin"/>
    <property type="match status" value="1"/>
</dbReference>
<feature type="domain" description="Guanylate kinase-like" evidence="10">
    <location>
        <begin position="8"/>
        <end position="186"/>
    </location>
</feature>